<dbReference type="Gene3D" id="3.40.1090.10">
    <property type="entry name" value="Cytosolic phospholipase A2 catalytic domain"/>
    <property type="match status" value="1"/>
</dbReference>
<evidence type="ECO:0000256" key="1">
    <source>
        <dbReference type="SAM" id="Phobius"/>
    </source>
</evidence>
<dbReference type="EMBL" id="BKCJ010001251">
    <property type="protein sequence ID" value="GEU40042.1"/>
    <property type="molecule type" value="Genomic_DNA"/>
</dbReference>
<proteinExistence type="predicted"/>
<feature type="transmembrane region" description="Helical" evidence="1">
    <location>
        <begin position="122"/>
        <end position="141"/>
    </location>
</feature>
<sequence>MTDNSTKAQCKHCFNFLSSGSNSTSMNHIMHSHCEALKTVSEARQSSMARDESVPDVLREQFAGLVIQQGLPFNHFDNAQMTRVFQNHMQPKYNHGFAAALAILITEASQSRQHGSSGLRRFFRYAMLSIHSIYVMSLYLFTERYAQPYFFSCFIRQVRICSVCSSIHETWPEYVWLGEVELLLQPRDDAIMAAKWGVLGWIVNNNSSPLIESYSQASADLVVFHNVVVFEALNSIDNYLRIQDETLTGDLASADIATTENMNICLLLAKVYLINQLAG</sequence>
<comment type="caution">
    <text evidence="2">The sequence shown here is derived from an EMBL/GenBank/DDBJ whole genome shotgun (WGS) entry which is preliminary data.</text>
</comment>
<dbReference type="PANTHER" id="PTHR32176">
    <property type="entry name" value="XYLOSE ISOMERASE"/>
    <property type="match status" value="1"/>
</dbReference>
<keyword evidence="1" id="KW-0472">Membrane</keyword>
<reference evidence="2" key="1">
    <citation type="journal article" date="2019" name="Sci. Rep.">
        <title>Draft genome of Tanacetum cinerariifolium, the natural source of mosquito coil.</title>
        <authorList>
            <person name="Yamashiro T."/>
            <person name="Shiraishi A."/>
            <person name="Satake H."/>
            <person name="Nakayama K."/>
        </authorList>
    </citation>
    <scope>NUCLEOTIDE SEQUENCE</scope>
</reference>
<keyword evidence="1" id="KW-1133">Transmembrane helix</keyword>
<dbReference type="GO" id="GO:0047372">
    <property type="term" value="F:monoacylglycerol lipase activity"/>
    <property type="evidence" value="ECO:0007669"/>
    <property type="project" value="TreeGrafter"/>
</dbReference>
<keyword evidence="1" id="KW-0812">Transmembrane</keyword>
<protein>
    <submittedName>
        <fullName evidence="2">Patatin-like protein 1</fullName>
    </submittedName>
</protein>
<dbReference type="AlphaFoldDB" id="A0A6L2JTV1"/>
<gene>
    <name evidence="2" type="ORF">Tci_012020</name>
</gene>
<evidence type="ECO:0000313" key="2">
    <source>
        <dbReference type="EMBL" id="GEU40042.1"/>
    </source>
</evidence>
<dbReference type="GO" id="GO:0004620">
    <property type="term" value="F:phospholipase activity"/>
    <property type="evidence" value="ECO:0007669"/>
    <property type="project" value="TreeGrafter"/>
</dbReference>
<accession>A0A6L2JTV1</accession>
<name>A0A6L2JTV1_TANCI</name>
<organism evidence="2">
    <name type="scientific">Tanacetum cinerariifolium</name>
    <name type="common">Dalmatian daisy</name>
    <name type="synonym">Chrysanthemum cinerariifolium</name>
    <dbReference type="NCBI Taxonomy" id="118510"/>
    <lineage>
        <taxon>Eukaryota</taxon>
        <taxon>Viridiplantae</taxon>
        <taxon>Streptophyta</taxon>
        <taxon>Embryophyta</taxon>
        <taxon>Tracheophyta</taxon>
        <taxon>Spermatophyta</taxon>
        <taxon>Magnoliopsida</taxon>
        <taxon>eudicotyledons</taxon>
        <taxon>Gunneridae</taxon>
        <taxon>Pentapetalae</taxon>
        <taxon>asterids</taxon>
        <taxon>campanulids</taxon>
        <taxon>Asterales</taxon>
        <taxon>Asteraceae</taxon>
        <taxon>Asteroideae</taxon>
        <taxon>Anthemideae</taxon>
        <taxon>Anthemidinae</taxon>
        <taxon>Tanacetum</taxon>
    </lineage>
</organism>
<dbReference type="PANTHER" id="PTHR32176:SF92">
    <property type="entry name" value="XYLOSE ISOMERASE"/>
    <property type="match status" value="1"/>
</dbReference>